<dbReference type="Proteomes" id="UP000015106">
    <property type="component" value="Chromosome 7"/>
</dbReference>
<evidence type="ECO:0000313" key="1">
    <source>
        <dbReference type="EnsemblPlants" id="TuG1812G0700000860.01.T01"/>
    </source>
</evidence>
<reference evidence="1" key="2">
    <citation type="submission" date="2018-03" db="EMBL/GenBank/DDBJ databases">
        <title>The Triticum urartu genome reveals the dynamic nature of wheat genome evolution.</title>
        <authorList>
            <person name="Ling H."/>
            <person name="Ma B."/>
            <person name="Shi X."/>
            <person name="Liu H."/>
            <person name="Dong L."/>
            <person name="Sun H."/>
            <person name="Cao Y."/>
            <person name="Gao Q."/>
            <person name="Zheng S."/>
            <person name="Li Y."/>
            <person name="Yu Y."/>
            <person name="Du H."/>
            <person name="Qi M."/>
            <person name="Li Y."/>
            <person name="Yu H."/>
            <person name="Cui Y."/>
            <person name="Wang N."/>
            <person name="Chen C."/>
            <person name="Wu H."/>
            <person name="Zhao Y."/>
            <person name="Zhang J."/>
            <person name="Li Y."/>
            <person name="Zhou W."/>
            <person name="Zhang B."/>
            <person name="Hu W."/>
            <person name="Eijk M."/>
            <person name="Tang J."/>
            <person name="Witsenboer H."/>
            <person name="Zhao S."/>
            <person name="Li Z."/>
            <person name="Zhang A."/>
            <person name="Wang D."/>
            <person name="Liang C."/>
        </authorList>
    </citation>
    <scope>NUCLEOTIDE SEQUENCE [LARGE SCALE GENOMIC DNA]</scope>
    <source>
        <strain evidence="1">cv. G1812</strain>
    </source>
</reference>
<evidence type="ECO:0000313" key="2">
    <source>
        <dbReference type="Proteomes" id="UP000015106"/>
    </source>
</evidence>
<proteinExistence type="predicted"/>
<reference evidence="1" key="3">
    <citation type="submission" date="2022-06" db="UniProtKB">
        <authorList>
            <consortium name="EnsemblPlants"/>
        </authorList>
    </citation>
    <scope>IDENTIFICATION</scope>
</reference>
<reference evidence="2" key="1">
    <citation type="journal article" date="2013" name="Nature">
        <title>Draft genome of the wheat A-genome progenitor Triticum urartu.</title>
        <authorList>
            <person name="Ling H.Q."/>
            <person name="Zhao S."/>
            <person name="Liu D."/>
            <person name="Wang J."/>
            <person name="Sun H."/>
            <person name="Zhang C."/>
            <person name="Fan H."/>
            <person name="Li D."/>
            <person name="Dong L."/>
            <person name="Tao Y."/>
            <person name="Gao C."/>
            <person name="Wu H."/>
            <person name="Li Y."/>
            <person name="Cui Y."/>
            <person name="Guo X."/>
            <person name="Zheng S."/>
            <person name="Wang B."/>
            <person name="Yu K."/>
            <person name="Liang Q."/>
            <person name="Yang W."/>
            <person name="Lou X."/>
            <person name="Chen J."/>
            <person name="Feng M."/>
            <person name="Jian J."/>
            <person name="Zhang X."/>
            <person name="Luo G."/>
            <person name="Jiang Y."/>
            <person name="Liu J."/>
            <person name="Wang Z."/>
            <person name="Sha Y."/>
            <person name="Zhang B."/>
            <person name="Wu H."/>
            <person name="Tang D."/>
            <person name="Shen Q."/>
            <person name="Xue P."/>
            <person name="Zou S."/>
            <person name="Wang X."/>
            <person name="Liu X."/>
            <person name="Wang F."/>
            <person name="Yang Y."/>
            <person name="An X."/>
            <person name="Dong Z."/>
            <person name="Zhang K."/>
            <person name="Zhang X."/>
            <person name="Luo M.C."/>
            <person name="Dvorak J."/>
            <person name="Tong Y."/>
            <person name="Wang J."/>
            <person name="Yang H."/>
            <person name="Li Z."/>
            <person name="Wang D."/>
            <person name="Zhang A."/>
            <person name="Wang J."/>
        </authorList>
    </citation>
    <scope>NUCLEOTIDE SEQUENCE</scope>
    <source>
        <strain evidence="2">cv. G1812</strain>
    </source>
</reference>
<keyword evidence="2" id="KW-1185">Reference proteome</keyword>
<organism evidence="1 2">
    <name type="scientific">Triticum urartu</name>
    <name type="common">Red wild einkorn</name>
    <name type="synonym">Crithodium urartu</name>
    <dbReference type="NCBI Taxonomy" id="4572"/>
    <lineage>
        <taxon>Eukaryota</taxon>
        <taxon>Viridiplantae</taxon>
        <taxon>Streptophyta</taxon>
        <taxon>Embryophyta</taxon>
        <taxon>Tracheophyta</taxon>
        <taxon>Spermatophyta</taxon>
        <taxon>Magnoliopsida</taxon>
        <taxon>Liliopsida</taxon>
        <taxon>Poales</taxon>
        <taxon>Poaceae</taxon>
        <taxon>BOP clade</taxon>
        <taxon>Pooideae</taxon>
        <taxon>Triticodae</taxon>
        <taxon>Triticeae</taxon>
        <taxon>Triticinae</taxon>
        <taxon>Triticum</taxon>
    </lineage>
</organism>
<dbReference type="EnsemblPlants" id="TuG1812G0700000860.01.T01">
    <property type="protein sequence ID" value="TuG1812G0700000860.01.T01"/>
    <property type="gene ID" value="TuG1812G0700000860.01"/>
</dbReference>
<protein>
    <submittedName>
        <fullName evidence="1">Uncharacterized protein</fullName>
    </submittedName>
</protein>
<name>A0A8R7V0D4_TRIUA</name>
<dbReference type="Gramene" id="TuG1812G0700000860.01.T01">
    <property type="protein sequence ID" value="TuG1812G0700000860.01.T01"/>
    <property type="gene ID" value="TuG1812G0700000860.01"/>
</dbReference>
<accession>A0A8R7V0D4</accession>
<dbReference type="AlphaFoldDB" id="A0A8R7V0D4"/>
<sequence>ILTILCILKIVECKRGQIYAIGFISPNTVNEFTIQNRAKDAEENFLNAFVQHQNKREILLSYNFNFHFILLSIKLDAGVVIVLVSRRKEPTMWADMSELLQNVCGRHAGIIYVDTTFASSFATRPLSGASLSNNLKY</sequence>